<dbReference type="PANTHER" id="PTHR15668:SF4">
    <property type="entry name" value="COILED-COIL DOMAIN-CONTAINING PROTEIN 22"/>
    <property type="match status" value="1"/>
</dbReference>
<feature type="domain" description="CCDC22 N-terminal" evidence="4">
    <location>
        <begin position="1"/>
        <end position="107"/>
    </location>
</feature>
<accession>A0ABQ9Y1R0</accession>
<feature type="coiled-coil region" evidence="2">
    <location>
        <begin position="536"/>
        <end position="563"/>
    </location>
</feature>
<feature type="domain" description="CCDC22 coiled-coil" evidence="3">
    <location>
        <begin position="206"/>
        <end position="533"/>
    </location>
</feature>
<evidence type="ECO:0000313" key="5">
    <source>
        <dbReference type="EMBL" id="KAK2957671.1"/>
    </source>
</evidence>
<dbReference type="EMBL" id="JARBJD010000044">
    <property type="protein sequence ID" value="KAK2957671.1"/>
    <property type="molecule type" value="Genomic_DNA"/>
</dbReference>
<organism evidence="5 6">
    <name type="scientific">Blattamonas nauphoetae</name>
    <dbReference type="NCBI Taxonomy" id="2049346"/>
    <lineage>
        <taxon>Eukaryota</taxon>
        <taxon>Metamonada</taxon>
        <taxon>Preaxostyla</taxon>
        <taxon>Oxymonadida</taxon>
        <taxon>Blattamonas</taxon>
    </lineage>
</organism>
<comment type="caution">
    <text evidence="5">The sequence shown here is derived from an EMBL/GenBank/DDBJ whole genome shotgun (WGS) entry which is preliminary data.</text>
</comment>
<evidence type="ECO:0000259" key="4">
    <source>
        <dbReference type="Pfam" id="PF21674"/>
    </source>
</evidence>
<comment type="similarity">
    <text evidence="1">Belongs to the CCDC22 family.</text>
</comment>
<sequence length="566" mass="65854">MDNADSIMIMTLQQYGCNIDEEIGSFSQFNSDLLTHCVAVCLNIIDPELNIPRSAPADNLKKFKYSSSLVTALQSLGYHGDCGYHHFNYPNPTDSRKFLAFLIEKLPRAERMEQDEIDYDGDVVHQAQDTIRQQYFKPWFLPVFQRPPAHDQIKLHFEHPTLHLSKDAVSEFWDEYDQRNPSHAATGQTQIRNAAAMVARALKQLNFDNLSFGEGGMGFDQTQFHDGPNSRFKHHQKFAVDEADLENKNVTLEAKQEKEKREDIIRRLQEEVDQLNQKLREIEEQTEIETDRNDAFNQHNDSYDSTKQQMTEELKQHEIIHNMLPNIDTSLSELERINRKSEAKIKKFQDELQSAIDPMKLSYYQTIEKGRGQQSEAHRINEALKRVRQDMRDLLEEGRERQQRLQQMKDEYAGMDKTGRREVYIKKIGDMHHNLTAEREQINTIIADLRTLGSDILTYSERLDRIFQEADELIYSAAQKPDPKGADRDGAGAKSVYKGLVKIHTNYGNIFSAYDNTAKVTNQILDVQERIDDQIQLETSKKMKELEHDYDELRKENQTLIKKLKQ</sequence>
<dbReference type="Pfam" id="PF21674">
    <property type="entry name" value="CCDC22_N"/>
    <property type="match status" value="1"/>
</dbReference>
<evidence type="ECO:0000256" key="2">
    <source>
        <dbReference type="SAM" id="Coils"/>
    </source>
</evidence>
<evidence type="ECO:0000259" key="3">
    <source>
        <dbReference type="Pfam" id="PF05667"/>
    </source>
</evidence>
<feature type="coiled-coil region" evidence="2">
    <location>
        <begin position="377"/>
        <end position="411"/>
    </location>
</feature>
<dbReference type="InterPro" id="IPR048348">
    <property type="entry name" value="CCDC22_CC"/>
</dbReference>
<dbReference type="InterPro" id="IPR048349">
    <property type="entry name" value="CCDC22_N"/>
</dbReference>
<proteinExistence type="inferred from homology"/>
<evidence type="ECO:0000256" key="1">
    <source>
        <dbReference type="ARBA" id="ARBA00006438"/>
    </source>
</evidence>
<gene>
    <name evidence="5" type="ORF">BLNAU_7326</name>
</gene>
<evidence type="ECO:0000313" key="6">
    <source>
        <dbReference type="Proteomes" id="UP001281761"/>
    </source>
</evidence>
<name>A0ABQ9Y1R0_9EUKA</name>
<protein>
    <submittedName>
        <fullName evidence="5">Coiled-coil domain-containing protein 22</fullName>
    </submittedName>
</protein>
<dbReference type="Pfam" id="PF05667">
    <property type="entry name" value="CCDC22_CC"/>
    <property type="match status" value="1"/>
</dbReference>
<dbReference type="PANTHER" id="PTHR15668">
    <property type="entry name" value="JM1 PROTEIN"/>
    <property type="match status" value="1"/>
</dbReference>
<reference evidence="5 6" key="1">
    <citation type="journal article" date="2022" name="bioRxiv">
        <title>Genomics of Preaxostyla Flagellates Illuminates Evolutionary Transitions and the Path Towards Mitochondrial Loss.</title>
        <authorList>
            <person name="Novak L.V.F."/>
            <person name="Treitli S.C."/>
            <person name="Pyrih J."/>
            <person name="Halakuc P."/>
            <person name="Pipaliya S.V."/>
            <person name="Vacek V."/>
            <person name="Brzon O."/>
            <person name="Soukal P."/>
            <person name="Eme L."/>
            <person name="Dacks J.B."/>
            <person name="Karnkowska A."/>
            <person name="Elias M."/>
            <person name="Hampl V."/>
        </authorList>
    </citation>
    <scope>NUCLEOTIDE SEQUENCE [LARGE SCALE GENOMIC DNA]</scope>
    <source>
        <strain evidence="5">NAU3</strain>
        <tissue evidence="5">Gut</tissue>
    </source>
</reference>
<dbReference type="Proteomes" id="UP001281761">
    <property type="component" value="Unassembled WGS sequence"/>
</dbReference>
<feature type="coiled-coil region" evidence="2">
    <location>
        <begin position="240"/>
        <end position="292"/>
    </location>
</feature>
<keyword evidence="2" id="KW-0175">Coiled coil</keyword>
<dbReference type="InterPro" id="IPR008530">
    <property type="entry name" value="CCDC22"/>
</dbReference>
<keyword evidence="6" id="KW-1185">Reference proteome</keyword>